<dbReference type="Proteomes" id="UP000529783">
    <property type="component" value="Unassembled WGS sequence"/>
</dbReference>
<dbReference type="AlphaFoldDB" id="A0A7Y9EP44"/>
<sequence length="58" mass="6481">MLDAGDFFSVLAGDGRFLERIIAEEETDDVLCQAWVEFASVFVELYPLVGDVLDNVLQ</sequence>
<organism evidence="1 2">
    <name type="scientific">Actinomadura luteofluorescens</name>
    <dbReference type="NCBI Taxonomy" id="46163"/>
    <lineage>
        <taxon>Bacteria</taxon>
        <taxon>Bacillati</taxon>
        <taxon>Actinomycetota</taxon>
        <taxon>Actinomycetes</taxon>
        <taxon>Streptosporangiales</taxon>
        <taxon>Thermomonosporaceae</taxon>
        <taxon>Actinomadura</taxon>
    </lineage>
</organism>
<keyword evidence="2" id="KW-1185">Reference proteome</keyword>
<accession>A0A7Y9EP44</accession>
<dbReference type="RefSeq" id="WP_179847747.1">
    <property type="nucleotide sequence ID" value="NZ_JACCBA010000001.1"/>
</dbReference>
<dbReference type="EMBL" id="JACCBA010000001">
    <property type="protein sequence ID" value="NYD51341.1"/>
    <property type="molecule type" value="Genomic_DNA"/>
</dbReference>
<comment type="caution">
    <text evidence="1">The sequence shown here is derived from an EMBL/GenBank/DDBJ whole genome shotgun (WGS) entry which is preliminary data.</text>
</comment>
<name>A0A7Y9EP44_9ACTN</name>
<evidence type="ECO:0000313" key="2">
    <source>
        <dbReference type="Proteomes" id="UP000529783"/>
    </source>
</evidence>
<gene>
    <name evidence="1" type="ORF">BJY14_007324</name>
</gene>
<evidence type="ECO:0000313" key="1">
    <source>
        <dbReference type="EMBL" id="NYD51341.1"/>
    </source>
</evidence>
<reference evidence="1 2" key="1">
    <citation type="submission" date="2020-07" db="EMBL/GenBank/DDBJ databases">
        <title>Sequencing the genomes of 1000 actinobacteria strains.</title>
        <authorList>
            <person name="Klenk H.-P."/>
        </authorList>
    </citation>
    <scope>NUCLEOTIDE SEQUENCE [LARGE SCALE GENOMIC DNA]</scope>
    <source>
        <strain evidence="1 2">DSM 40398</strain>
    </source>
</reference>
<proteinExistence type="predicted"/>
<protein>
    <submittedName>
        <fullName evidence="1">Uncharacterized protein</fullName>
    </submittedName>
</protein>